<feature type="domain" description="EF-hand" evidence="4">
    <location>
        <begin position="114"/>
        <end position="149"/>
    </location>
</feature>
<dbReference type="GO" id="GO:0005509">
    <property type="term" value="F:calcium ion binding"/>
    <property type="evidence" value="ECO:0007669"/>
    <property type="project" value="InterPro"/>
</dbReference>
<dbReference type="FunFam" id="1.10.238.10:FF:000001">
    <property type="entry name" value="Calmodulin 1"/>
    <property type="match status" value="1"/>
</dbReference>
<dbReference type="PANTHER" id="PTHR23048:SF59">
    <property type="entry name" value="EF-HAND SUPERFAMILY PROTEIN"/>
    <property type="match status" value="1"/>
</dbReference>
<dbReference type="GO" id="GO:0016460">
    <property type="term" value="C:myosin II complex"/>
    <property type="evidence" value="ECO:0007669"/>
    <property type="project" value="TreeGrafter"/>
</dbReference>
<evidence type="ECO:0000256" key="2">
    <source>
        <dbReference type="ARBA" id="ARBA00022837"/>
    </source>
</evidence>
<accession>A0AA88XP11</accession>
<keyword evidence="3" id="KW-0514">Muscle protein</keyword>
<dbReference type="PROSITE" id="PS00018">
    <property type="entry name" value="EF_HAND_1"/>
    <property type="match status" value="3"/>
</dbReference>
<evidence type="ECO:0000313" key="5">
    <source>
        <dbReference type="EMBL" id="KAK3088921.1"/>
    </source>
</evidence>
<dbReference type="PROSITE" id="PS50222">
    <property type="entry name" value="EF_HAND_2"/>
    <property type="match status" value="4"/>
</dbReference>
<dbReference type="InterPro" id="IPR011992">
    <property type="entry name" value="EF-hand-dom_pair"/>
</dbReference>
<name>A0AA88XP11_PINIB</name>
<dbReference type="Pfam" id="PF13499">
    <property type="entry name" value="EF-hand_7"/>
    <property type="match status" value="2"/>
</dbReference>
<keyword evidence="6" id="KW-1185">Reference proteome</keyword>
<comment type="caution">
    <text evidence="5">The sequence shown here is derived from an EMBL/GenBank/DDBJ whole genome shotgun (WGS) entry which is preliminary data.</text>
</comment>
<dbReference type="InterPro" id="IPR050230">
    <property type="entry name" value="CALM/Myosin/TropC-like"/>
</dbReference>
<reference evidence="5" key="1">
    <citation type="submission" date="2019-08" db="EMBL/GenBank/DDBJ databases">
        <title>The improved chromosome-level genome for the pearl oyster Pinctada fucata martensii using PacBio sequencing and Hi-C.</title>
        <authorList>
            <person name="Zheng Z."/>
        </authorList>
    </citation>
    <scope>NUCLEOTIDE SEQUENCE</scope>
    <source>
        <strain evidence="5">ZZ-2019</strain>
        <tissue evidence="5">Adductor muscle</tissue>
    </source>
</reference>
<feature type="domain" description="EF-hand" evidence="4">
    <location>
        <begin position="37"/>
        <end position="72"/>
    </location>
</feature>
<feature type="non-terminal residue" evidence="5">
    <location>
        <position position="1"/>
    </location>
</feature>
<dbReference type="EMBL" id="VSWD01000011">
    <property type="protein sequence ID" value="KAK3088921.1"/>
    <property type="molecule type" value="Genomic_DNA"/>
</dbReference>
<keyword evidence="1" id="KW-0677">Repeat</keyword>
<protein>
    <recommendedName>
        <fullName evidence="4">EF-hand domain-containing protein</fullName>
    </recommendedName>
</protein>
<keyword evidence="2" id="KW-0106">Calcium</keyword>
<dbReference type="InterPro" id="IPR002048">
    <property type="entry name" value="EF_hand_dom"/>
</dbReference>
<feature type="domain" description="EF-hand" evidence="4">
    <location>
        <begin position="1"/>
        <end position="36"/>
    </location>
</feature>
<dbReference type="CDD" id="cd00051">
    <property type="entry name" value="EFh"/>
    <property type="match status" value="1"/>
</dbReference>
<dbReference type="Gene3D" id="1.10.238.10">
    <property type="entry name" value="EF-hand"/>
    <property type="match status" value="2"/>
</dbReference>
<feature type="domain" description="EF-hand" evidence="4">
    <location>
        <begin position="78"/>
        <end position="113"/>
    </location>
</feature>
<dbReference type="SMART" id="SM00054">
    <property type="entry name" value="EFh"/>
    <property type="match status" value="4"/>
</dbReference>
<dbReference type="AlphaFoldDB" id="A0AA88XP11"/>
<evidence type="ECO:0000313" key="6">
    <source>
        <dbReference type="Proteomes" id="UP001186944"/>
    </source>
</evidence>
<organism evidence="5 6">
    <name type="scientific">Pinctada imbricata</name>
    <name type="common">Atlantic pearl-oyster</name>
    <name type="synonym">Pinctada martensii</name>
    <dbReference type="NCBI Taxonomy" id="66713"/>
    <lineage>
        <taxon>Eukaryota</taxon>
        <taxon>Metazoa</taxon>
        <taxon>Spiralia</taxon>
        <taxon>Lophotrochozoa</taxon>
        <taxon>Mollusca</taxon>
        <taxon>Bivalvia</taxon>
        <taxon>Autobranchia</taxon>
        <taxon>Pteriomorphia</taxon>
        <taxon>Pterioida</taxon>
        <taxon>Pterioidea</taxon>
        <taxon>Pteriidae</taxon>
        <taxon>Pinctada</taxon>
    </lineage>
</organism>
<dbReference type="Proteomes" id="UP001186944">
    <property type="component" value="Unassembled WGS sequence"/>
</dbReference>
<evidence type="ECO:0000256" key="3">
    <source>
        <dbReference type="ARBA" id="ARBA00023179"/>
    </source>
</evidence>
<dbReference type="PANTHER" id="PTHR23048">
    <property type="entry name" value="MYOSIN LIGHT CHAIN 1, 3"/>
    <property type="match status" value="1"/>
</dbReference>
<evidence type="ECO:0000259" key="4">
    <source>
        <dbReference type="PROSITE" id="PS50222"/>
    </source>
</evidence>
<sequence length="230" mass="26879">SISLEIKELFRTFDKDNDRSISTKELGKAMRFLGLNADQENVKKAMKCLDANGNGRIEYKEFLLFMKKEFERDPQCQDEENHIRAAFRMFDRDGNGYIDRKELKYALTNLGEKMSEKEIKDMMRQADVNGDGKIDYEETSLLVTRLVSDLIRKNTWCEKKTRIGRGESRKTWQDGWDMTLQDPGFRNMRKFCEQIFSNASEAWLHVPSGIPGIFNNLLRSWEGDMKICST</sequence>
<proteinExistence type="predicted"/>
<dbReference type="InterPro" id="IPR018247">
    <property type="entry name" value="EF_Hand_1_Ca_BS"/>
</dbReference>
<gene>
    <name evidence="5" type="ORF">FSP39_025506</name>
</gene>
<dbReference type="SUPFAM" id="SSF47473">
    <property type="entry name" value="EF-hand"/>
    <property type="match status" value="1"/>
</dbReference>
<evidence type="ECO:0000256" key="1">
    <source>
        <dbReference type="ARBA" id="ARBA00022737"/>
    </source>
</evidence>